<protein>
    <submittedName>
        <fullName evidence="1">Uncharacterized protein</fullName>
    </submittedName>
</protein>
<evidence type="ECO:0000313" key="1">
    <source>
        <dbReference type="EMBL" id="KAI7956787.1"/>
    </source>
</evidence>
<evidence type="ECO:0000313" key="2">
    <source>
        <dbReference type="Proteomes" id="UP001060170"/>
    </source>
</evidence>
<organism evidence="1 2">
    <name type="scientific">Puccinia striiformis f. sp. tritici</name>
    <dbReference type="NCBI Taxonomy" id="168172"/>
    <lineage>
        <taxon>Eukaryota</taxon>
        <taxon>Fungi</taxon>
        <taxon>Dikarya</taxon>
        <taxon>Basidiomycota</taxon>
        <taxon>Pucciniomycotina</taxon>
        <taxon>Pucciniomycetes</taxon>
        <taxon>Pucciniales</taxon>
        <taxon>Pucciniaceae</taxon>
        <taxon>Puccinia</taxon>
    </lineage>
</organism>
<keyword evidence="2" id="KW-1185">Reference proteome</keyword>
<sequence>MSPNKPKDIDSFIDPAFLPVSKPAPNSETLPAKSAPMVASKKPKSKKNVPRKQAATKKSASQPKKTVEQDESESESETKHETKRIEWTTTLEQTLLELFAEQTSAGLATDTTGLKKEGWTKIATKMNARYKLGFTVTTVRNRKNLLRQQFSDCQFLRGQSGFGWDDDRGTVTADKSVFVFNGKLASGEMASLERAPTTTMAVKVTPAPKCKAVVVNDDDSDIEVDPTSSVTSASTKRIRESKNSVIKKEMEGIQGALSTVSKNSKELMGAFTKIASAISGAHSSNTSNHVNTNLSTSIDQGMDLSMSQKALDVLAERFLGKVADDLYVALISILENKVKARTFLLISKNSTDQFSQMWLESEVAKAQNNQ</sequence>
<dbReference type="EMBL" id="CM045868">
    <property type="protein sequence ID" value="KAI7956787.1"/>
    <property type="molecule type" value="Genomic_DNA"/>
</dbReference>
<comment type="caution">
    <text evidence="1">The sequence shown here is derived from an EMBL/GenBank/DDBJ whole genome shotgun (WGS) entry which is preliminary data.</text>
</comment>
<gene>
    <name evidence="1" type="ORF">MJO28_003882</name>
</gene>
<accession>A0ACC0EQV3</accession>
<reference evidence="2" key="1">
    <citation type="journal article" date="2018" name="BMC Genomics">
        <title>Genomic insights into host adaptation between the wheat stripe rust pathogen (Puccinia striiformis f. sp. tritici) and the barley stripe rust pathogen (Puccinia striiformis f. sp. hordei).</title>
        <authorList>
            <person name="Xia C."/>
            <person name="Wang M."/>
            <person name="Yin C."/>
            <person name="Cornejo O.E."/>
            <person name="Hulbert S.H."/>
            <person name="Chen X."/>
        </authorList>
    </citation>
    <scope>NUCLEOTIDE SEQUENCE [LARGE SCALE GENOMIC DNA]</scope>
    <source>
        <strain evidence="2">93-210</strain>
    </source>
</reference>
<name>A0ACC0EQV3_9BASI</name>
<dbReference type="Proteomes" id="UP001060170">
    <property type="component" value="Chromosome 4"/>
</dbReference>
<reference evidence="1 2" key="3">
    <citation type="journal article" date="2022" name="Microbiol. Spectr.">
        <title>Folding features and dynamics of 3D genome architecture in plant fungal pathogens.</title>
        <authorList>
            <person name="Xia C."/>
        </authorList>
    </citation>
    <scope>NUCLEOTIDE SEQUENCE [LARGE SCALE GENOMIC DNA]</scope>
    <source>
        <strain evidence="1 2">93-210</strain>
    </source>
</reference>
<proteinExistence type="predicted"/>
<reference evidence="2" key="2">
    <citation type="journal article" date="2018" name="Mol. Plant Microbe Interact.">
        <title>Genome sequence resources for the wheat stripe rust pathogen (Puccinia striiformis f. sp. tritici) and the barley stripe rust pathogen (Puccinia striiformis f. sp. hordei).</title>
        <authorList>
            <person name="Xia C."/>
            <person name="Wang M."/>
            <person name="Yin C."/>
            <person name="Cornejo O.E."/>
            <person name="Hulbert S.H."/>
            <person name="Chen X."/>
        </authorList>
    </citation>
    <scope>NUCLEOTIDE SEQUENCE [LARGE SCALE GENOMIC DNA]</scope>
    <source>
        <strain evidence="2">93-210</strain>
    </source>
</reference>